<protein>
    <submittedName>
        <fullName evidence="2">Reverse transcriptase (RNA-dependent DNA polymerase)</fullName>
    </submittedName>
</protein>
<feature type="domain" description="Reverse transcriptase" evidence="1">
    <location>
        <begin position="9"/>
        <end position="187"/>
    </location>
</feature>
<evidence type="ECO:0000313" key="3">
    <source>
        <dbReference type="Proteomes" id="UP001458880"/>
    </source>
</evidence>
<dbReference type="GO" id="GO:0003964">
    <property type="term" value="F:RNA-directed DNA polymerase activity"/>
    <property type="evidence" value="ECO:0007669"/>
    <property type="project" value="UniProtKB-KW"/>
</dbReference>
<keyword evidence="2" id="KW-0548">Nucleotidyltransferase</keyword>
<evidence type="ECO:0000259" key="1">
    <source>
        <dbReference type="Pfam" id="PF00078"/>
    </source>
</evidence>
<reference evidence="2 3" key="1">
    <citation type="journal article" date="2024" name="BMC Genomics">
        <title>De novo assembly and annotation of Popillia japonica's genome with initial clues to its potential as an invasive pest.</title>
        <authorList>
            <person name="Cucini C."/>
            <person name="Boschi S."/>
            <person name="Funari R."/>
            <person name="Cardaioli E."/>
            <person name="Iannotti N."/>
            <person name="Marturano G."/>
            <person name="Paoli F."/>
            <person name="Bruttini M."/>
            <person name="Carapelli A."/>
            <person name="Frati F."/>
            <person name="Nardi F."/>
        </authorList>
    </citation>
    <scope>NUCLEOTIDE SEQUENCE [LARGE SCALE GENOMIC DNA]</scope>
    <source>
        <strain evidence="2">DMR45628</strain>
    </source>
</reference>
<evidence type="ECO:0000313" key="2">
    <source>
        <dbReference type="EMBL" id="KAK9709294.1"/>
    </source>
</evidence>
<keyword evidence="2" id="KW-0808">Transferase</keyword>
<proteinExistence type="predicted"/>
<dbReference type="InterPro" id="IPR000477">
    <property type="entry name" value="RT_dom"/>
</dbReference>
<keyword evidence="2" id="KW-0695">RNA-directed DNA polymerase</keyword>
<dbReference type="EMBL" id="JASPKY010000312">
    <property type="protein sequence ID" value="KAK9709294.1"/>
    <property type="molecule type" value="Genomic_DNA"/>
</dbReference>
<dbReference type="PANTHER" id="PTHR33332">
    <property type="entry name" value="REVERSE TRANSCRIPTASE DOMAIN-CONTAINING PROTEIN"/>
    <property type="match status" value="1"/>
</dbReference>
<name>A0AAW1JXH5_POPJA</name>
<dbReference type="InterPro" id="IPR043502">
    <property type="entry name" value="DNA/RNA_pol_sf"/>
</dbReference>
<keyword evidence="3" id="KW-1185">Reference proteome</keyword>
<comment type="caution">
    <text evidence="2">The sequence shown here is derived from an EMBL/GenBank/DDBJ whole genome shotgun (WGS) entry which is preliminary data.</text>
</comment>
<dbReference type="Proteomes" id="UP001458880">
    <property type="component" value="Unassembled WGS sequence"/>
</dbReference>
<sequence>MCSRLLCFMNKCNLLSNFQHGYLRGRSTNTAVYQFRSAILHELENKNVTIGLLLDLSKAYDCVNHDYLLRKLERYGVRGSACKLIGPLLFIIYINDLDVFMSNYSLVNYADDTNLLYSGKNLPETINNTQVGFSKAYYWFNIKKLSLNTIKTNAILFRTKQSQVIVEDSITLENNEIKPVKNTKFLGKYIDEFLDWGSHIDHTCLKLSSIGYGIKVVAQYMNKETLKIVYQANFESILRYGIIFYGCNANIHSLFLIQKRTVRSMNNMRFRDSCRGIFRNMYIMKVYGSGYF</sequence>
<dbReference type="AlphaFoldDB" id="A0AAW1JXH5"/>
<organism evidence="2 3">
    <name type="scientific">Popillia japonica</name>
    <name type="common">Japanese beetle</name>
    <dbReference type="NCBI Taxonomy" id="7064"/>
    <lineage>
        <taxon>Eukaryota</taxon>
        <taxon>Metazoa</taxon>
        <taxon>Ecdysozoa</taxon>
        <taxon>Arthropoda</taxon>
        <taxon>Hexapoda</taxon>
        <taxon>Insecta</taxon>
        <taxon>Pterygota</taxon>
        <taxon>Neoptera</taxon>
        <taxon>Endopterygota</taxon>
        <taxon>Coleoptera</taxon>
        <taxon>Polyphaga</taxon>
        <taxon>Scarabaeiformia</taxon>
        <taxon>Scarabaeidae</taxon>
        <taxon>Rutelinae</taxon>
        <taxon>Popillia</taxon>
    </lineage>
</organism>
<accession>A0AAW1JXH5</accession>
<dbReference type="Pfam" id="PF00078">
    <property type="entry name" value="RVT_1"/>
    <property type="match status" value="1"/>
</dbReference>
<dbReference type="SUPFAM" id="SSF56672">
    <property type="entry name" value="DNA/RNA polymerases"/>
    <property type="match status" value="1"/>
</dbReference>
<gene>
    <name evidence="2" type="ORF">QE152_g26692</name>
</gene>